<evidence type="ECO:0000313" key="3">
    <source>
        <dbReference type="Proteomes" id="UP000299102"/>
    </source>
</evidence>
<accession>A0A4C1U7R7</accession>
<dbReference type="GO" id="GO:0015485">
    <property type="term" value="F:cholesterol binding"/>
    <property type="evidence" value="ECO:0007669"/>
    <property type="project" value="TreeGrafter"/>
</dbReference>
<name>A0A4C1U7R7_EUMVA</name>
<dbReference type="GO" id="GO:0030299">
    <property type="term" value="P:intestinal cholesterol absorption"/>
    <property type="evidence" value="ECO:0007669"/>
    <property type="project" value="TreeGrafter"/>
</dbReference>
<dbReference type="PANTHER" id="PTHR45727">
    <property type="entry name" value="NPC INTRACELLULAR CHOLESTEROL TRANSPORTER 1"/>
    <property type="match status" value="1"/>
</dbReference>
<feature type="transmembrane region" description="Helical" evidence="1">
    <location>
        <begin position="281"/>
        <end position="302"/>
    </location>
</feature>
<evidence type="ECO:0000313" key="2">
    <source>
        <dbReference type="EMBL" id="GBP22432.1"/>
    </source>
</evidence>
<keyword evidence="1" id="KW-1133">Transmembrane helix</keyword>
<dbReference type="AlphaFoldDB" id="A0A4C1U7R7"/>
<comment type="caution">
    <text evidence="2">The sequence shown here is derived from an EMBL/GenBank/DDBJ whole genome shotgun (WGS) entry which is preliminary data.</text>
</comment>
<dbReference type="Proteomes" id="UP000299102">
    <property type="component" value="Unassembled WGS sequence"/>
</dbReference>
<dbReference type="GO" id="GO:0015918">
    <property type="term" value="P:sterol transport"/>
    <property type="evidence" value="ECO:0007669"/>
    <property type="project" value="TreeGrafter"/>
</dbReference>
<reference evidence="2 3" key="1">
    <citation type="journal article" date="2019" name="Commun. Biol.">
        <title>The bagworm genome reveals a unique fibroin gene that provides high tensile strength.</title>
        <authorList>
            <person name="Kono N."/>
            <person name="Nakamura H."/>
            <person name="Ohtoshi R."/>
            <person name="Tomita M."/>
            <person name="Numata K."/>
            <person name="Arakawa K."/>
        </authorList>
    </citation>
    <scope>NUCLEOTIDE SEQUENCE [LARGE SCALE GENOMIC DNA]</scope>
</reference>
<dbReference type="EMBL" id="BGZK01000140">
    <property type="protein sequence ID" value="GBP22432.1"/>
    <property type="molecule type" value="Genomic_DNA"/>
</dbReference>
<keyword evidence="1" id="KW-0812">Transmembrane</keyword>
<dbReference type="GO" id="GO:0005886">
    <property type="term" value="C:plasma membrane"/>
    <property type="evidence" value="ECO:0007669"/>
    <property type="project" value="TreeGrafter"/>
</dbReference>
<protein>
    <submittedName>
        <fullName evidence="2">NPC intracellular cholesterol transporter 1</fullName>
    </submittedName>
</protein>
<dbReference type="PANTHER" id="PTHR45727:SF2">
    <property type="entry name" value="NPC INTRACELLULAR CHOLESTEROL TRANSPORTER 1"/>
    <property type="match status" value="1"/>
</dbReference>
<evidence type="ECO:0000256" key="1">
    <source>
        <dbReference type="SAM" id="Phobius"/>
    </source>
</evidence>
<dbReference type="STRING" id="151549.A0A4C1U7R7"/>
<dbReference type="OrthoDB" id="6510177at2759"/>
<keyword evidence="3" id="KW-1185">Reference proteome</keyword>
<gene>
    <name evidence="2" type="primary">Npc1</name>
    <name evidence="2" type="ORF">EVAR_78608_1</name>
</gene>
<organism evidence="2 3">
    <name type="scientific">Eumeta variegata</name>
    <name type="common">Bagworm moth</name>
    <name type="synonym">Eumeta japonica</name>
    <dbReference type="NCBI Taxonomy" id="151549"/>
    <lineage>
        <taxon>Eukaryota</taxon>
        <taxon>Metazoa</taxon>
        <taxon>Ecdysozoa</taxon>
        <taxon>Arthropoda</taxon>
        <taxon>Hexapoda</taxon>
        <taxon>Insecta</taxon>
        <taxon>Pterygota</taxon>
        <taxon>Neoptera</taxon>
        <taxon>Endopterygota</taxon>
        <taxon>Lepidoptera</taxon>
        <taxon>Glossata</taxon>
        <taxon>Ditrysia</taxon>
        <taxon>Tineoidea</taxon>
        <taxon>Psychidae</taxon>
        <taxon>Oiketicinae</taxon>
        <taxon>Eumeta</taxon>
    </lineage>
</organism>
<keyword evidence="1" id="KW-0472">Membrane</keyword>
<proteinExistence type="predicted"/>
<sequence length="328" mass="37545">MRKTTNFYVTYLIATGKEQKDFRQGIHGKNYSFYHLFWIDFRVGHVCDGSRPFRGSASCTNLNFAKYIKSVIKTLDQNGERKRACPQRVRPGRFSRVSRKLTALEGAVRWVKEANDSLGQDSQFCISRGGNCWENPCYLLTTQTCQSCILTTVTPETRPSALDFKRYVAYFLQDNPSTWCAKGGHAAYGQAVTYDKPYKNDTSLARVGATYYQGYHTALKTSQDYYSALKAARELSANLTETINRYLREEGKNVTVNVFPYSEFYVFYEQYLTMWSNTLKYMGISMLSLFIVTFIFMGFDLLSALSQDKCSGVLVRNVIKIVFVPPQQ</sequence>
<dbReference type="GO" id="GO:0042632">
    <property type="term" value="P:cholesterol homeostasis"/>
    <property type="evidence" value="ECO:0007669"/>
    <property type="project" value="TreeGrafter"/>
</dbReference>